<reference evidence="2 3" key="1">
    <citation type="submission" date="2010-09" db="EMBL/GenBank/DDBJ databases">
        <authorList>
            <person name="Richards V."/>
            <person name="Lefebure T."/>
            <person name="Suzuki H."/>
            <person name="Pavinski Bitar P."/>
            <person name="Stanhope M."/>
        </authorList>
    </citation>
    <scope>NUCLEOTIDE SEQUENCE [LARGE SCALE GENOMIC DNA]</scope>
    <source>
        <strain evidence="2 3">80352</strain>
    </source>
</reference>
<protein>
    <submittedName>
        <fullName evidence="2">Uncharacterized protein</fullName>
    </submittedName>
</protein>
<dbReference type="Proteomes" id="UP000005511">
    <property type="component" value="Unassembled WGS sequence"/>
</dbReference>
<name>A0ABP2NNL5_CAMCO</name>
<evidence type="ECO:0000256" key="1">
    <source>
        <dbReference type="SAM" id="Phobius"/>
    </source>
</evidence>
<keyword evidence="1" id="KW-1133">Transmembrane helix</keyword>
<organism evidence="2 3">
    <name type="scientific">Campylobacter coli 80352</name>
    <dbReference type="NCBI Taxonomy" id="887288"/>
    <lineage>
        <taxon>Bacteria</taxon>
        <taxon>Pseudomonadati</taxon>
        <taxon>Campylobacterota</taxon>
        <taxon>Epsilonproteobacteria</taxon>
        <taxon>Campylobacterales</taxon>
        <taxon>Campylobacteraceae</taxon>
        <taxon>Campylobacter</taxon>
    </lineage>
</organism>
<evidence type="ECO:0000313" key="2">
    <source>
        <dbReference type="EMBL" id="EIA59445.1"/>
    </source>
</evidence>
<dbReference type="EMBL" id="AIMT01000189">
    <property type="protein sequence ID" value="EIA59445.1"/>
    <property type="molecule type" value="Genomic_DNA"/>
</dbReference>
<keyword evidence="1" id="KW-0812">Transmembrane</keyword>
<keyword evidence="1" id="KW-0472">Membrane</keyword>
<comment type="caution">
    <text evidence="2">The sequence shown here is derived from an EMBL/GenBank/DDBJ whole genome shotgun (WGS) entry which is preliminary data.</text>
</comment>
<sequence>MLELIKNIGLGLFVNGSFALMNFDFKPQSFIITAFSVGIMAICILMQRRQKDE</sequence>
<proteinExistence type="predicted"/>
<accession>A0ABP2NNL5</accession>
<keyword evidence="3" id="KW-1185">Reference proteome</keyword>
<feature type="transmembrane region" description="Helical" evidence="1">
    <location>
        <begin position="29"/>
        <end position="46"/>
    </location>
</feature>
<gene>
    <name evidence="2" type="ORF">cco14_10659</name>
</gene>
<evidence type="ECO:0000313" key="3">
    <source>
        <dbReference type="Proteomes" id="UP000005511"/>
    </source>
</evidence>